<dbReference type="Proteomes" id="UP000501705">
    <property type="component" value="Chromosome"/>
</dbReference>
<dbReference type="InterPro" id="IPR009061">
    <property type="entry name" value="DNA-bd_dom_put_sf"/>
</dbReference>
<feature type="domain" description="Helix-turn-helix" evidence="1">
    <location>
        <begin position="11"/>
        <end position="59"/>
    </location>
</feature>
<dbReference type="InterPro" id="IPR010093">
    <property type="entry name" value="SinI_DNA-bd"/>
</dbReference>
<evidence type="ECO:0000313" key="3">
    <source>
        <dbReference type="Proteomes" id="UP000501705"/>
    </source>
</evidence>
<gene>
    <name evidence="2" type="ORF">F5X71_00105</name>
</gene>
<dbReference type="NCBIfam" id="TIGR01764">
    <property type="entry name" value="excise"/>
    <property type="match status" value="1"/>
</dbReference>
<dbReference type="RefSeq" id="WP_167460098.1">
    <property type="nucleotide sequence ID" value="NZ_CP046171.1"/>
</dbReference>
<sequence length="65" mass="7421">MRLGQAQRATYTVQEVADLLGMSRNNAYRAINDGEVPAKRVGRRWVVPRKTFDTWLEDCTLPEVA</sequence>
<dbReference type="AlphaFoldDB" id="A0A6G9XJ59"/>
<organism evidence="2 3">
    <name type="scientific">Nocardia brasiliensis</name>
    <dbReference type="NCBI Taxonomy" id="37326"/>
    <lineage>
        <taxon>Bacteria</taxon>
        <taxon>Bacillati</taxon>
        <taxon>Actinomycetota</taxon>
        <taxon>Actinomycetes</taxon>
        <taxon>Mycobacteriales</taxon>
        <taxon>Nocardiaceae</taxon>
        <taxon>Nocardia</taxon>
    </lineage>
</organism>
<accession>A0A6G9XJ59</accession>
<name>A0A6G9XJ59_NOCBR</name>
<protein>
    <submittedName>
        <fullName evidence="2">Helix-turn-helix domain-containing protein</fullName>
    </submittedName>
</protein>
<dbReference type="Pfam" id="PF12728">
    <property type="entry name" value="HTH_17"/>
    <property type="match status" value="1"/>
</dbReference>
<dbReference type="SUPFAM" id="SSF46955">
    <property type="entry name" value="Putative DNA-binding domain"/>
    <property type="match status" value="1"/>
</dbReference>
<dbReference type="InterPro" id="IPR041657">
    <property type="entry name" value="HTH_17"/>
</dbReference>
<evidence type="ECO:0000313" key="2">
    <source>
        <dbReference type="EMBL" id="QIS00941.1"/>
    </source>
</evidence>
<proteinExistence type="predicted"/>
<dbReference type="EMBL" id="CP046171">
    <property type="protein sequence ID" value="QIS00941.1"/>
    <property type="molecule type" value="Genomic_DNA"/>
</dbReference>
<evidence type="ECO:0000259" key="1">
    <source>
        <dbReference type="Pfam" id="PF12728"/>
    </source>
</evidence>
<dbReference type="GO" id="GO:0003677">
    <property type="term" value="F:DNA binding"/>
    <property type="evidence" value="ECO:0007669"/>
    <property type="project" value="InterPro"/>
</dbReference>
<reference evidence="2 3" key="1">
    <citation type="journal article" date="2019" name="ACS Chem. Biol.">
        <title>Identification and Mobilization of a Cryptic Antibiotic Biosynthesis Gene Locus from a Human-Pathogenic Nocardia Isolate.</title>
        <authorList>
            <person name="Herisse M."/>
            <person name="Ishida K."/>
            <person name="Porter J.L."/>
            <person name="Howden B."/>
            <person name="Hertweck C."/>
            <person name="Stinear T.P."/>
            <person name="Pidot S.J."/>
        </authorList>
    </citation>
    <scope>NUCLEOTIDE SEQUENCE [LARGE SCALE GENOMIC DNA]</scope>
    <source>
        <strain evidence="2 3">AUSMDU00024985</strain>
    </source>
</reference>